<reference evidence="3" key="2">
    <citation type="submission" date="2015-01" db="EMBL/GenBank/DDBJ databases">
        <title>Evolutionary Origins and Diversification of the Mycorrhizal Mutualists.</title>
        <authorList>
            <consortium name="DOE Joint Genome Institute"/>
            <consortium name="Mycorrhizal Genomics Consortium"/>
            <person name="Kohler A."/>
            <person name="Kuo A."/>
            <person name="Nagy L.G."/>
            <person name="Floudas D."/>
            <person name="Copeland A."/>
            <person name="Barry K.W."/>
            <person name="Cichocki N."/>
            <person name="Veneault-Fourrey C."/>
            <person name="LaButti K."/>
            <person name="Lindquist E.A."/>
            <person name="Lipzen A."/>
            <person name="Lundell T."/>
            <person name="Morin E."/>
            <person name="Murat C."/>
            <person name="Riley R."/>
            <person name="Ohm R."/>
            <person name="Sun H."/>
            <person name="Tunlid A."/>
            <person name="Henrissat B."/>
            <person name="Grigoriev I.V."/>
            <person name="Hibbett D.S."/>
            <person name="Martin F."/>
        </authorList>
    </citation>
    <scope>NUCLEOTIDE SEQUENCE [LARGE SCALE GENOMIC DNA]</scope>
    <source>
        <strain evidence="3">Zn</strain>
    </source>
</reference>
<keyword evidence="1" id="KW-0812">Transmembrane</keyword>
<keyword evidence="1" id="KW-0472">Membrane</keyword>
<evidence type="ECO:0000256" key="1">
    <source>
        <dbReference type="SAM" id="Phobius"/>
    </source>
</evidence>
<organism evidence="2 3">
    <name type="scientific">Oidiodendron maius (strain Zn)</name>
    <dbReference type="NCBI Taxonomy" id="913774"/>
    <lineage>
        <taxon>Eukaryota</taxon>
        <taxon>Fungi</taxon>
        <taxon>Dikarya</taxon>
        <taxon>Ascomycota</taxon>
        <taxon>Pezizomycotina</taxon>
        <taxon>Leotiomycetes</taxon>
        <taxon>Leotiomycetes incertae sedis</taxon>
        <taxon>Myxotrichaceae</taxon>
        <taxon>Oidiodendron</taxon>
    </lineage>
</organism>
<name>A0A0C3HA66_OIDMZ</name>
<gene>
    <name evidence="2" type="ORF">OIDMADRAFT_29233</name>
</gene>
<protein>
    <submittedName>
        <fullName evidence="2">Uncharacterized protein</fullName>
    </submittedName>
</protein>
<dbReference type="InParanoid" id="A0A0C3HA66"/>
<proteinExistence type="predicted"/>
<keyword evidence="1" id="KW-1133">Transmembrane helix</keyword>
<accession>A0A0C3HA66</accession>
<dbReference type="OrthoDB" id="10626093at2759"/>
<keyword evidence="3" id="KW-1185">Reference proteome</keyword>
<dbReference type="Proteomes" id="UP000054321">
    <property type="component" value="Unassembled WGS sequence"/>
</dbReference>
<evidence type="ECO:0000313" key="3">
    <source>
        <dbReference type="Proteomes" id="UP000054321"/>
    </source>
</evidence>
<evidence type="ECO:0000313" key="2">
    <source>
        <dbReference type="EMBL" id="KIN00095.1"/>
    </source>
</evidence>
<dbReference type="HOGENOM" id="CLU_1434835_0_0_1"/>
<reference evidence="2 3" key="1">
    <citation type="submission" date="2014-04" db="EMBL/GenBank/DDBJ databases">
        <authorList>
            <consortium name="DOE Joint Genome Institute"/>
            <person name="Kuo A."/>
            <person name="Martino E."/>
            <person name="Perotto S."/>
            <person name="Kohler A."/>
            <person name="Nagy L.G."/>
            <person name="Floudas D."/>
            <person name="Copeland A."/>
            <person name="Barry K.W."/>
            <person name="Cichocki N."/>
            <person name="Veneault-Fourrey C."/>
            <person name="LaButti K."/>
            <person name="Lindquist E.A."/>
            <person name="Lipzen A."/>
            <person name="Lundell T."/>
            <person name="Morin E."/>
            <person name="Murat C."/>
            <person name="Sun H."/>
            <person name="Tunlid A."/>
            <person name="Henrissat B."/>
            <person name="Grigoriev I.V."/>
            <person name="Hibbett D.S."/>
            <person name="Martin F."/>
            <person name="Nordberg H.P."/>
            <person name="Cantor M.N."/>
            <person name="Hua S.X."/>
        </authorList>
    </citation>
    <scope>NUCLEOTIDE SEQUENCE [LARGE SCALE GENOMIC DNA]</scope>
    <source>
        <strain evidence="2 3">Zn</strain>
    </source>
</reference>
<dbReference type="AlphaFoldDB" id="A0A0C3HA66"/>
<dbReference type="EMBL" id="KN832877">
    <property type="protein sequence ID" value="KIN00095.1"/>
    <property type="molecule type" value="Genomic_DNA"/>
</dbReference>
<feature type="transmembrane region" description="Helical" evidence="1">
    <location>
        <begin position="13"/>
        <end position="46"/>
    </location>
</feature>
<sequence length="189" mass="22621">MAPILNSSGLQPIHIAIAIISAIIFIAILPFVIAIFWIIATDIWAVMFKDRSRHLKLEKLRKQWNKAGQAERQRQQAVNCLVRDMVERERVSEEKWFLFLELTEMSYFPARRYIYHPIIRIFRNRFWDRVIYQIFKRGYYTHPRQVDINEWNKAMARARGEIDIHLEEYARAFPLIPPPYSLVMESAIE</sequence>